<sequence length="333" mass="33487">MRLTGAGDGLKAAGQRRLGHGQARLASGPALQGRRARRPLACRPRALQSPDNLTPPVAEADRAVQSLIESGLRGSLALVFALPLHANLLSAWSFDAADVALGLQAALPLVALDAALLLPHGTALAERAAGAATDRRTVRFAQLAGAALAAARADQARYGLAGVAGASLRTGLAAAAQLSEELLSRGVLFGFAAAWISGRLAEAGLADATLGAGPDAPLLSEAARAAVAGAIVLGAGVRYAQHAAQNVAALQEQRRAEDSSIAPAAASRREEAEQRVAAALLGGRAMLGCAAGYAAFLASGNLAASFTTGLVCQLASAAVMDVATRGDQEPPRA</sequence>
<accession>A0A2V0PEG8</accession>
<evidence type="ECO:0000313" key="3">
    <source>
        <dbReference type="Proteomes" id="UP000247498"/>
    </source>
</evidence>
<proteinExistence type="predicted"/>
<gene>
    <name evidence="2" type="ORF">Rsub_11071</name>
</gene>
<comment type="caution">
    <text evidence="2">The sequence shown here is derived from an EMBL/GenBank/DDBJ whole genome shotgun (WGS) entry which is preliminary data.</text>
</comment>
<name>A0A2V0PEG8_9CHLO</name>
<dbReference type="AlphaFoldDB" id="A0A2V0PEG8"/>
<feature type="region of interest" description="Disordered" evidence="1">
    <location>
        <begin position="1"/>
        <end position="37"/>
    </location>
</feature>
<evidence type="ECO:0000256" key="1">
    <source>
        <dbReference type="SAM" id="MobiDB-lite"/>
    </source>
</evidence>
<keyword evidence="3" id="KW-1185">Reference proteome</keyword>
<evidence type="ECO:0000313" key="2">
    <source>
        <dbReference type="EMBL" id="GBF98251.1"/>
    </source>
</evidence>
<organism evidence="2 3">
    <name type="scientific">Raphidocelis subcapitata</name>
    <dbReference type="NCBI Taxonomy" id="307507"/>
    <lineage>
        <taxon>Eukaryota</taxon>
        <taxon>Viridiplantae</taxon>
        <taxon>Chlorophyta</taxon>
        <taxon>core chlorophytes</taxon>
        <taxon>Chlorophyceae</taxon>
        <taxon>CS clade</taxon>
        <taxon>Sphaeropleales</taxon>
        <taxon>Selenastraceae</taxon>
        <taxon>Raphidocelis</taxon>
    </lineage>
</organism>
<dbReference type="OrthoDB" id="552617at2759"/>
<dbReference type="Proteomes" id="UP000247498">
    <property type="component" value="Unassembled WGS sequence"/>
</dbReference>
<reference evidence="2 3" key="1">
    <citation type="journal article" date="2018" name="Sci. Rep.">
        <title>Raphidocelis subcapitata (=Pseudokirchneriella subcapitata) provides an insight into genome evolution and environmental adaptations in the Sphaeropleales.</title>
        <authorList>
            <person name="Suzuki S."/>
            <person name="Yamaguchi H."/>
            <person name="Nakajima N."/>
            <person name="Kawachi M."/>
        </authorList>
    </citation>
    <scope>NUCLEOTIDE SEQUENCE [LARGE SCALE GENOMIC DNA]</scope>
    <source>
        <strain evidence="2 3">NIES-35</strain>
    </source>
</reference>
<dbReference type="InParanoid" id="A0A2V0PEG8"/>
<protein>
    <submittedName>
        <fullName evidence="2">Uncharacterized protein</fullName>
    </submittedName>
</protein>
<dbReference type="EMBL" id="BDRX01000119">
    <property type="protein sequence ID" value="GBF98251.1"/>
    <property type="molecule type" value="Genomic_DNA"/>
</dbReference>